<organism evidence="1 2">
    <name type="scientific">Trichonephila clavata</name>
    <name type="common">Joro spider</name>
    <name type="synonym">Nephila clavata</name>
    <dbReference type="NCBI Taxonomy" id="2740835"/>
    <lineage>
        <taxon>Eukaryota</taxon>
        <taxon>Metazoa</taxon>
        <taxon>Ecdysozoa</taxon>
        <taxon>Arthropoda</taxon>
        <taxon>Chelicerata</taxon>
        <taxon>Arachnida</taxon>
        <taxon>Araneae</taxon>
        <taxon>Araneomorphae</taxon>
        <taxon>Entelegynae</taxon>
        <taxon>Araneoidea</taxon>
        <taxon>Nephilidae</taxon>
        <taxon>Trichonephila</taxon>
    </lineage>
</organism>
<dbReference type="AlphaFoldDB" id="A0A8X6IUV2"/>
<dbReference type="Pfam" id="PF16093">
    <property type="entry name" value="PAC4"/>
    <property type="match status" value="1"/>
</dbReference>
<proteinExistence type="predicted"/>
<dbReference type="GO" id="GO:0000502">
    <property type="term" value="C:proteasome complex"/>
    <property type="evidence" value="ECO:0007669"/>
    <property type="project" value="UniProtKB-KW"/>
</dbReference>
<evidence type="ECO:0000313" key="1">
    <source>
        <dbReference type="EMBL" id="GFQ83505.1"/>
    </source>
</evidence>
<dbReference type="OrthoDB" id="368507at2759"/>
<name>A0A8X6IUV2_TRICU</name>
<dbReference type="PANTHER" id="PTHR33559:SF1">
    <property type="entry name" value="PROTEASOME ASSEMBLY CHAPERONE 4"/>
    <property type="match status" value="1"/>
</dbReference>
<gene>
    <name evidence="1" type="primary">Psmg4</name>
    <name evidence="1" type="ORF">TNCT_617091</name>
</gene>
<dbReference type="Proteomes" id="UP000887116">
    <property type="component" value="Unassembled WGS sequence"/>
</dbReference>
<protein>
    <submittedName>
        <fullName evidence="1">Proteasome assembly chaperone 4</fullName>
    </submittedName>
</protein>
<dbReference type="EMBL" id="BMAO01022666">
    <property type="protein sequence ID" value="GFQ83505.1"/>
    <property type="molecule type" value="Genomic_DNA"/>
</dbReference>
<dbReference type="PANTHER" id="PTHR33559">
    <property type="entry name" value="PROTEASOME ASSEMBLY CHAPERONE 4"/>
    <property type="match status" value="1"/>
</dbReference>
<sequence>MASAAEESLLKTYTFTDTLLDCYVIFHVIKMKDSLFLWIGDQGNFDSLAVAMKTPYSTSPVASSIMGYSADDYSCSLASQLSERTKMQVFASYNLSRNDSNFLAIVAKRLTQEILDNPNKF</sequence>
<dbReference type="GO" id="GO:0043248">
    <property type="term" value="P:proteasome assembly"/>
    <property type="evidence" value="ECO:0007669"/>
    <property type="project" value="InterPro"/>
</dbReference>
<dbReference type="InterPro" id="IPR032157">
    <property type="entry name" value="PAC4"/>
</dbReference>
<comment type="caution">
    <text evidence="1">The sequence shown here is derived from an EMBL/GenBank/DDBJ whole genome shotgun (WGS) entry which is preliminary data.</text>
</comment>
<evidence type="ECO:0000313" key="2">
    <source>
        <dbReference type="Proteomes" id="UP000887116"/>
    </source>
</evidence>
<reference evidence="1" key="1">
    <citation type="submission" date="2020-07" db="EMBL/GenBank/DDBJ databases">
        <title>Multicomponent nature underlies the extraordinary mechanical properties of spider dragline silk.</title>
        <authorList>
            <person name="Kono N."/>
            <person name="Nakamura H."/>
            <person name="Mori M."/>
            <person name="Yoshida Y."/>
            <person name="Ohtoshi R."/>
            <person name="Malay A.D."/>
            <person name="Moran D.A.P."/>
            <person name="Tomita M."/>
            <person name="Numata K."/>
            <person name="Arakawa K."/>
        </authorList>
    </citation>
    <scope>NUCLEOTIDE SEQUENCE</scope>
</reference>
<keyword evidence="1" id="KW-0647">Proteasome</keyword>
<keyword evidence="2" id="KW-1185">Reference proteome</keyword>
<accession>A0A8X6IUV2</accession>